<dbReference type="Gene3D" id="1.10.3720.10">
    <property type="entry name" value="MetI-like"/>
    <property type="match status" value="1"/>
</dbReference>
<evidence type="ECO:0000256" key="6">
    <source>
        <dbReference type="ARBA" id="ARBA00023136"/>
    </source>
</evidence>
<feature type="transmembrane region" description="Helical" evidence="7">
    <location>
        <begin position="287"/>
        <end position="313"/>
    </location>
</feature>
<dbReference type="CDD" id="cd06261">
    <property type="entry name" value="TM_PBP2"/>
    <property type="match status" value="1"/>
</dbReference>
<dbReference type="Pfam" id="PF00528">
    <property type="entry name" value="BPD_transp_1"/>
    <property type="match status" value="1"/>
</dbReference>
<feature type="transmembrane region" description="Helical" evidence="7">
    <location>
        <begin position="140"/>
        <end position="164"/>
    </location>
</feature>
<feature type="transmembrane region" description="Helical" evidence="7">
    <location>
        <begin position="107"/>
        <end position="128"/>
    </location>
</feature>
<accession>A0A160V5V5</accession>
<reference evidence="9" key="1">
    <citation type="submission" date="2015-10" db="EMBL/GenBank/DDBJ databases">
        <authorList>
            <person name="Gilbert D.G."/>
        </authorList>
    </citation>
    <scope>NUCLEOTIDE SEQUENCE</scope>
</reference>
<keyword evidence="4 7" id="KW-0812">Transmembrane</keyword>
<protein>
    <submittedName>
        <fullName evidence="9">Dipeptide transport system permease protein DppB (TC 3.A.1.5.2)</fullName>
    </submittedName>
</protein>
<evidence type="ECO:0000313" key="9">
    <source>
        <dbReference type="EMBL" id="CUV01111.1"/>
    </source>
</evidence>
<feature type="transmembrane region" description="Helical" evidence="7">
    <location>
        <begin position="256"/>
        <end position="281"/>
    </location>
</feature>
<evidence type="ECO:0000256" key="4">
    <source>
        <dbReference type="ARBA" id="ARBA00022692"/>
    </source>
</evidence>
<evidence type="ECO:0000256" key="7">
    <source>
        <dbReference type="SAM" id="Phobius"/>
    </source>
</evidence>
<keyword evidence="6 7" id="KW-0472">Membrane</keyword>
<gene>
    <name evidence="9" type="ORF">MGWOODY_Clf2625</name>
</gene>
<dbReference type="EMBL" id="FAXA01000005">
    <property type="protein sequence ID" value="CUV01111.1"/>
    <property type="molecule type" value="Genomic_DNA"/>
</dbReference>
<name>A0A160V5V5_9ZZZZ</name>
<evidence type="ECO:0000256" key="5">
    <source>
        <dbReference type="ARBA" id="ARBA00022989"/>
    </source>
</evidence>
<evidence type="ECO:0000256" key="3">
    <source>
        <dbReference type="ARBA" id="ARBA00022475"/>
    </source>
</evidence>
<dbReference type="AlphaFoldDB" id="A0A160V5V5"/>
<dbReference type="PROSITE" id="PS50928">
    <property type="entry name" value="ABC_TM1"/>
    <property type="match status" value="1"/>
</dbReference>
<dbReference type="InterPro" id="IPR035906">
    <property type="entry name" value="MetI-like_sf"/>
</dbReference>
<dbReference type="GO" id="GO:0005886">
    <property type="term" value="C:plasma membrane"/>
    <property type="evidence" value="ECO:0007669"/>
    <property type="project" value="UniProtKB-SubCell"/>
</dbReference>
<evidence type="ECO:0000256" key="1">
    <source>
        <dbReference type="ARBA" id="ARBA00004651"/>
    </source>
</evidence>
<keyword evidence="5 7" id="KW-1133">Transmembrane helix</keyword>
<organism evidence="9">
    <name type="scientific">hydrothermal vent metagenome</name>
    <dbReference type="NCBI Taxonomy" id="652676"/>
    <lineage>
        <taxon>unclassified sequences</taxon>
        <taxon>metagenomes</taxon>
        <taxon>ecological metagenomes</taxon>
    </lineage>
</organism>
<dbReference type="PROSITE" id="PS00018">
    <property type="entry name" value="EF_HAND_1"/>
    <property type="match status" value="1"/>
</dbReference>
<dbReference type="GO" id="GO:0071916">
    <property type="term" value="F:dipeptide transmembrane transporter activity"/>
    <property type="evidence" value="ECO:0007669"/>
    <property type="project" value="TreeGrafter"/>
</dbReference>
<evidence type="ECO:0000259" key="8">
    <source>
        <dbReference type="PROSITE" id="PS50928"/>
    </source>
</evidence>
<dbReference type="SUPFAM" id="SSF161098">
    <property type="entry name" value="MetI-like"/>
    <property type="match status" value="1"/>
</dbReference>
<dbReference type="InterPro" id="IPR045621">
    <property type="entry name" value="BPD_transp_1_N"/>
</dbReference>
<keyword evidence="2" id="KW-0813">Transport</keyword>
<evidence type="ECO:0000256" key="2">
    <source>
        <dbReference type="ARBA" id="ARBA00022448"/>
    </source>
</evidence>
<comment type="subcellular location">
    <subcellularLocation>
        <location evidence="1">Cell membrane</location>
        <topology evidence="1">Multi-pass membrane protein</topology>
    </subcellularLocation>
</comment>
<dbReference type="PANTHER" id="PTHR43163:SF6">
    <property type="entry name" value="DIPEPTIDE TRANSPORT SYSTEM PERMEASE PROTEIN DPPB-RELATED"/>
    <property type="match status" value="1"/>
</dbReference>
<feature type="domain" description="ABC transmembrane type-1" evidence="8">
    <location>
        <begin position="101"/>
        <end position="310"/>
    </location>
</feature>
<dbReference type="InterPro" id="IPR000515">
    <property type="entry name" value="MetI-like"/>
</dbReference>
<dbReference type="InterPro" id="IPR018247">
    <property type="entry name" value="EF_Hand_1_Ca_BS"/>
</dbReference>
<feature type="transmembrane region" description="Helical" evidence="7">
    <location>
        <begin position="9"/>
        <end position="30"/>
    </location>
</feature>
<dbReference type="PANTHER" id="PTHR43163">
    <property type="entry name" value="DIPEPTIDE TRANSPORT SYSTEM PERMEASE PROTEIN DPPB-RELATED"/>
    <property type="match status" value="1"/>
</dbReference>
<keyword evidence="3" id="KW-1003">Cell membrane</keyword>
<dbReference type="Pfam" id="PF19300">
    <property type="entry name" value="BPD_transp_1_N"/>
    <property type="match status" value="1"/>
</dbReference>
<sequence>MWQYASRRLFLFIPTLFLATIMVFALFWIVPGDAAMMLLTGDEDGTGKVTTADIDKLREKMGLDRPIHVQYGSWVWDLMKGDMGTSLWYKNAIIDDLKERFPVTIELAVLAILMAFVAAVPLGIISAVKQDTKLDYASRVFALIGIAMPSFWIGLLTVYALAYGLDWLPPLEYATLTGDPLRNLQQLFFPALALAFHDMAFTARVTRSAMLEVLREDYMRTARSKGLRERTVIIRHAMKNALLPVITISGYQFGRLLGGVIIIESIFVIPGIGLYLVDAIIHRDFIVLQGVVLLAAAVVLALNLVIDILYGIIDPRIRYS</sequence>
<proteinExistence type="predicted"/>